<dbReference type="Proteomes" id="UP001597506">
    <property type="component" value="Unassembled WGS sequence"/>
</dbReference>
<dbReference type="Pfam" id="PF23857">
    <property type="entry name" value="Phage_TAC_19"/>
    <property type="match status" value="1"/>
</dbReference>
<keyword evidence="2" id="KW-1185">Reference proteome</keyword>
<evidence type="ECO:0000313" key="1">
    <source>
        <dbReference type="EMBL" id="MFD2681216.1"/>
    </source>
</evidence>
<dbReference type="RefSeq" id="WP_377935233.1">
    <property type="nucleotide sequence ID" value="NZ_JBHUMF010000026.1"/>
</dbReference>
<dbReference type="InterPro" id="IPR057006">
    <property type="entry name" value="Phage_TAC_19"/>
</dbReference>
<sequence>MNLKLMINDEEKTFVTGFVKARTFREMLSISKRMDLNDLSAEELDELVQLTCQVFDFQFSVDEFYDGLPTEEIVPTIVQVFQTINGTTNGEKTEKK</sequence>
<protein>
    <submittedName>
        <fullName evidence="1">Phage tail assembly chaperone G</fullName>
    </submittedName>
</protein>
<comment type="caution">
    <text evidence="1">The sequence shown here is derived from an EMBL/GenBank/DDBJ whole genome shotgun (WGS) entry which is preliminary data.</text>
</comment>
<organism evidence="1 2">
    <name type="scientific">Bacillus seohaeanensis</name>
    <dbReference type="NCBI Taxonomy" id="284580"/>
    <lineage>
        <taxon>Bacteria</taxon>
        <taxon>Bacillati</taxon>
        <taxon>Bacillota</taxon>
        <taxon>Bacilli</taxon>
        <taxon>Bacillales</taxon>
        <taxon>Bacillaceae</taxon>
        <taxon>Bacillus</taxon>
    </lineage>
</organism>
<dbReference type="EMBL" id="JBHUMF010000026">
    <property type="protein sequence ID" value="MFD2681216.1"/>
    <property type="molecule type" value="Genomic_DNA"/>
</dbReference>
<gene>
    <name evidence="1" type="primary">gpG</name>
    <name evidence="1" type="ORF">ACFSUL_10720</name>
</gene>
<name>A0ABW5RSC1_9BACI</name>
<evidence type="ECO:0000313" key="2">
    <source>
        <dbReference type="Proteomes" id="UP001597506"/>
    </source>
</evidence>
<reference evidence="2" key="1">
    <citation type="journal article" date="2019" name="Int. J. Syst. Evol. Microbiol.">
        <title>The Global Catalogue of Microorganisms (GCM) 10K type strain sequencing project: providing services to taxonomists for standard genome sequencing and annotation.</title>
        <authorList>
            <consortium name="The Broad Institute Genomics Platform"/>
            <consortium name="The Broad Institute Genome Sequencing Center for Infectious Disease"/>
            <person name="Wu L."/>
            <person name="Ma J."/>
        </authorList>
    </citation>
    <scope>NUCLEOTIDE SEQUENCE [LARGE SCALE GENOMIC DNA]</scope>
    <source>
        <strain evidence="2">KCTC 3913</strain>
    </source>
</reference>
<dbReference type="NCBIfam" id="NF047360">
    <property type="entry name" value="tail_chap_PVL"/>
    <property type="match status" value="1"/>
</dbReference>
<accession>A0ABW5RSC1</accession>
<proteinExistence type="predicted"/>